<protein>
    <submittedName>
        <fullName evidence="1">Uncharacterized protein</fullName>
    </submittedName>
</protein>
<gene>
    <name evidence="1" type="ORF">Lsan_3554</name>
</gene>
<proteinExistence type="predicted"/>
<keyword evidence="2" id="KW-1185">Reference proteome</keyword>
<dbReference type="EMBL" id="LNYU01000091">
    <property type="protein sequence ID" value="KTD53144.1"/>
    <property type="molecule type" value="Genomic_DNA"/>
</dbReference>
<dbReference type="AlphaFoldDB" id="A0A0W0Y878"/>
<dbReference type="RefSeq" id="WP_058515472.1">
    <property type="nucleotide sequence ID" value="NZ_CAAAIH010000015.1"/>
</dbReference>
<evidence type="ECO:0000313" key="2">
    <source>
        <dbReference type="Proteomes" id="UP000054703"/>
    </source>
</evidence>
<reference evidence="1 2" key="1">
    <citation type="submission" date="2015-11" db="EMBL/GenBank/DDBJ databases">
        <title>Genomic analysis of 38 Legionella species identifies large and diverse effector repertoires.</title>
        <authorList>
            <person name="Burstein D."/>
            <person name="Amaro F."/>
            <person name="Zusman T."/>
            <person name="Lifshitz Z."/>
            <person name="Cohen O."/>
            <person name="Gilbert J.A."/>
            <person name="Pupko T."/>
            <person name="Shuman H.A."/>
            <person name="Segal G."/>
        </authorList>
    </citation>
    <scope>NUCLEOTIDE SEQUENCE [LARGE SCALE GENOMIC DNA]</scope>
    <source>
        <strain evidence="1 2">SC-63-C7</strain>
    </source>
</reference>
<organism evidence="1 2">
    <name type="scientific">Legionella santicrucis</name>
    <dbReference type="NCBI Taxonomy" id="45074"/>
    <lineage>
        <taxon>Bacteria</taxon>
        <taxon>Pseudomonadati</taxon>
        <taxon>Pseudomonadota</taxon>
        <taxon>Gammaproteobacteria</taxon>
        <taxon>Legionellales</taxon>
        <taxon>Legionellaceae</taxon>
        <taxon>Legionella</taxon>
    </lineage>
</organism>
<dbReference type="PATRIC" id="fig|45074.5.peg.3822"/>
<dbReference type="Proteomes" id="UP000054703">
    <property type="component" value="Unassembled WGS sequence"/>
</dbReference>
<dbReference type="OrthoDB" id="5653251at2"/>
<sequence>MLKIKEVIFSSPTSGETDLSLYRIKNGNRPLIIATGQNDPYRVDRMLSYISNLMQSTVIEHSKNVLENKALGDNSELIHRENFSMLSKGIQITP</sequence>
<comment type="caution">
    <text evidence="1">The sequence shown here is derived from an EMBL/GenBank/DDBJ whole genome shotgun (WGS) entry which is preliminary data.</text>
</comment>
<accession>A0A0W0Y878</accession>
<evidence type="ECO:0000313" key="1">
    <source>
        <dbReference type="EMBL" id="KTD53144.1"/>
    </source>
</evidence>
<name>A0A0W0Y878_9GAMM</name>